<feature type="compositionally biased region" description="Polar residues" evidence="1">
    <location>
        <begin position="144"/>
        <end position="157"/>
    </location>
</feature>
<sequence>MSELTPSPVSSPTKTTVDVTPIKNTHNSYPPCEALPGHKKYYEKMAHDSDLHWIGPKPLENFFADHMHLDEPVPNNLVGRKYFNKIPKAGKEAAMYPALKKLIEEAGLLGSSFAVIDTSNYRDPNAYDGTQLRPDVGIFPADDNNATTPLAPTASDNESGDVDANPEDFSGDSDGDSDTSDSGDDDESVDDELGDPSFVFTADQKDGPTIDCSFEKNILPFELKGDNTTPFQDPGNKVQGEDRKKYPFQKIRQKDILLRGQLAGVITQICSRQHRTRTFMVFMNVKEARILYHDRSAIIVTEAIKYRTNSQALAEFLWRFARLTDEQQGIDKTVKVPTDEQRNAAMTALSRWAPKKERPVVVLEVPTEDGKVRDFAVWGAMAEPKALTGRATRAYPAYDLEEKKVVFLKDTWRADCEGMEKESDILKELNAAGVRHVPKFQYGDDIPGIYHSTITQDDIDAAWRAGPIAKLCKRIHHRFTEDFVGNHLDFFKTPKDLMAAINHAVIAHQDAYLNCSILHRDVSGNNVLMGDDGEGILNDWDLAKRIPTEIANPERWAKMSEKEKEVDKAKIKMGRRHPYRTGTWYFMSNFVLRYPGKIADLFDDLESFFWVAVFFTIQYLPCAKRDEQLSNLIRNVYAQCTHDPDTGLYMGGEGKYAALTRMSDSPVRKLEFHNNKPLTKWIKDVLSAFKQLTLFNNSSREDTTDLAISRAEKAGANSDLAVARAQVEFMLPPLPEQILLRDHQSFIALFTGALNEPGWPDNRKKHATVFQPPSTMIQMQVALGLKRKSEGPGMSISKKLKSSETTMSYQAGPSYCMPEIVPPSSPEPLQRPKRQMKPMPPAKTTRGSGKKNN</sequence>
<dbReference type="PANTHER" id="PTHR38248:SF2">
    <property type="entry name" value="FUNK1 11"/>
    <property type="match status" value="1"/>
</dbReference>
<comment type="caution">
    <text evidence="3">The sequence shown here is derived from an EMBL/GenBank/DDBJ whole genome shotgun (WGS) entry which is preliminary data.</text>
</comment>
<evidence type="ECO:0000313" key="4">
    <source>
        <dbReference type="Proteomes" id="UP001148786"/>
    </source>
</evidence>
<evidence type="ECO:0000256" key="1">
    <source>
        <dbReference type="SAM" id="MobiDB-lite"/>
    </source>
</evidence>
<dbReference type="SUPFAM" id="SSF56112">
    <property type="entry name" value="Protein kinase-like (PK-like)"/>
    <property type="match status" value="1"/>
</dbReference>
<evidence type="ECO:0000259" key="2">
    <source>
        <dbReference type="Pfam" id="PF17667"/>
    </source>
</evidence>
<dbReference type="AlphaFoldDB" id="A0A9W8N1B4"/>
<dbReference type="EMBL" id="JANKHO010000035">
    <property type="protein sequence ID" value="KAJ3516966.1"/>
    <property type="molecule type" value="Genomic_DNA"/>
</dbReference>
<accession>A0A9W8N1B4</accession>
<proteinExistence type="predicted"/>
<feature type="compositionally biased region" description="Low complexity" evidence="1">
    <location>
        <begin position="1"/>
        <end position="21"/>
    </location>
</feature>
<feature type="region of interest" description="Disordered" evidence="1">
    <location>
        <begin position="788"/>
        <end position="853"/>
    </location>
</feature>
<feature type="region of interest" description="Disordered" evidence="1">
    <location>
        <begin position="126"/>
        <end position="206"/>
    </location>
</feature>
<reference evidence="3" key="1">
    <citation type="submission" date="2022-07" db="EMBL/GenBank/DDBJ databases">
        <title>Genome Sequence of Agrocybe chaxingu.</title>
        <authorList>
            <person name="Buettner E."/>
        </authorList>
    </citation>
    <scope>NUCLEOTIDE SEQUENCE</scope>
    <source>
        <strain evidence="3">MP-N11</strain>
    </source>
</reference>
<dbReference type="PANTHER" id="PTHR38248">
    <property type="entry name" value="FUNK1 6"/>
    <property type="match status" value="1"/>
</dbReference>
<organism evidence="3 4">
    <name type="scientific">Agrocybe chaxingu</name>
    <dbReference type="NCBI Taxonomy" id="84603"/>
    <lineage>
        <taxon>Eukaryota</taxon>
        <taxon>Fungi</taxon>
        <taxon>Dikarya</taxon>
        <taxon>Basidiomycota</taxon>
        <taxon>Agaricomycotina</taxon>
        <taxon>Agaricomycetes</taxon>
        <taxon>Agaricomycetidae</taxon>
        <taxon>Agaricales</taxon>
        <taxon>Agaricineae</taxon>
        <taxon>Strophariaceae</taxon>
        <taxon>Agrocybe</taxon>
    </lineage>
</organism>
<feature type="compositionally biased region" description="Acidic residues" evidence="1">
    <location>
        <begin position="158"/>
        <end position="194"/>
    </location>
</feature>
<dbReference type="Gene3D" id="1.10.510.10">
    <property type="entry name" value="Transferase(Phosphotransferase) domain 1"/>
    <property type="match status" value="1"/>
</dbReference>
<feature type="region of interest" description="Disordered" evidence="1">
    <location>
        <begin position="1"/>
        <end position="24"/>
    </location>
</feature>
<dbReference type="InterPro" id="IPR011009">
    <property type="entry name" value="Kinase-like_dom_sf"/>
</dbReference>
<protein>
    <recommendedName>
        <fullName evidence="2">Fungal-type protein kinase domain-containing protein</fullName>
    </recommendedName>
</protein>
<dbReference type="InterPro" id="IPR040976">
    <property type="entry name" value="Pkinase_fungal"/>
</dbReference>
<dbReference type="Proteomes" id="UP001148786">
    <property type="component" value="Unassembled WGS sequence"/>
</dbReference>
<gene>
    <name evidence="3" type="ORF">NLJ89_g787</name>
</gene>
<dbReference type="OrthoDB" id="3066891at2759"/>
<evidence type="ECO:0000313" key="3">
    <source>
        <dbReference type="EMBL" id="KAJ3516966.1"/>
    </source>
</evidence>
<dbReference type="Pfam" id="PF17667">
    <property type="entry name" value="Pkinase_fungal"/>
    <property type="match status" value="1"/>
</dbReference>
<name>A0A9W8N1B4_9AGAR</name>
<feature type="domain" description="Fungal-type protein kinase" evidence="2">
    <location>
        <begin position="261"/>
        <end position="614"/>
    </location>
</feature>
<keyword evidence="4" id="KW-1185">Reference proteome</keyword>